<feature type="transmembrane region" description="Helical" evidence="1">
    <location>
        <begin position="162"/>
        <end position="181"/>
    </location>
</feature>
<keyword evidence="3" id="KW-1185">Reference proteome</keyword>
<comment type="caution">
    <text evidence="2">The sequence shown here is derived from an EMBL/GenBank/DDBJ whole genome shotgun (WGS) entry which is preliminary data.</text>
</comment>
<sequence>MSTALLSGTQKSKYRHKKARFLYQFVLYLSPVILLTSIFPLVTPRMAGIMVGGVELPQIILAVAITVPWMSQSVCLPVYRAMGDLLGEREMNACMRRFAEYWITTSLAVLPALLFFSLPFFFALNWSLTTLLAFLVLGFLNMLFSQLLVIANLPTDSRNTWAFAWLAYALALLAFPAVWFLPPVMGIFVMLFVLRGHLRHLVAFKRLDYHVVAREMLRGFLLGSVLWADKYLLFITLDGTMNVIAVYMGLAPAVIAYNYFFAAEATKVDRAVGHLRTIIESKGYQQVESYSTKVENRVVDSTRRTLMIAGISSVIVAVLMFLLSPESFSLALTVIVSSWLFLAVTVFCYQIDYLGSHTAPQLIGLAHLFICGVAFQLFPGTHAYFAIMVGELLLVTVSYMAFRRTWKTPAYDLFWRHAVAW</sequence>
<evidence type="ECO:0000313" key="3">
    <source>
        <dbReference type="Proteomes" id="UP001500187"/>
    </source>
</evidence>
<feature type="transmembrane region" description="Helical" evidence="1">
    <location>
        <begin position="21"/>
        <end position="39"/>
    </location>
</feature>
<gene>
    <name evidence="2" type="ORF">GCM10023352_01140</name>
</gene>
<feature type="transmembrane region" description="Helical" evidence="1">
    <location>
        <begin position="384"/>
        <end position="402"/>
    </location>
</feature>
<reference evidence="3" key="1">
    <citation type="journal article" date="2019" name="Int. J. Syst. Evol. Microbiol.">
        <title>The Global Catalogue of Microorganisms (GCM) 10K type strain sequencing project: providing services to taxonomists for standard genome sequencing and annotation.</title>
        <authorList>
            <consortium name="The Broad Institute Genomics Platform"/>
            <consortium name="The Broad Institute Genome Sequencing Center for Infectious Disease"/>
            <person name="Wu L."/>
            <person name="Ma J."/>
        </authorList>
    </citation>
    <scope>NUCLEOTIDE SEQUENCE [LARGE SCALE GENOMIC DNA]</scope>
    <source>
        <strain evidence="3">JCM 18541</strain>
    </source>
</reference>
<proteinExistence type="predicted"/>
<dbReference type="RefSeq" id="WP_345443363.1">
    <property type="nucleotide sequence ID" value="NZ_BAABKP010000001.1"/>
</dbReference>
<feature type="transmembrane region" description="Helical" evidence="1">
    <location>
        <begin position="59"/>
        <end position="79"/>
    </location>
</feature>
<feature type="transmembrane region" description="Helical" evidence="1">
    <location>
        <begin position="330"/>
        <end position="349"/>
    </location>
</feature>
<organism evidence="2 3">
    <name type="scientific">Rothia endophytica</name>
    <dbReference type="NCBI Taxonomy" id="1324766"/>
    <lineage>
        <taxon>Bacteria</taxon>
        <taxon>Bacillati</taxon>
        <taxon>Actinomycetota</taxon>
        <taxon>Actinomycetes</taxon>
        <taxon>Micrococcales</taxon>
        <taxon>Micrococcaceae</taxon>
        <taxon>Rothia</taxon>
    </lineage>
</organism>
<dbReference type="EMBL" id="BAABKP010000001">
    <property type="protein sequence ID" value="GAA4787366.1"/>
    <property type="molecule type" value="Genomic_DNA"/>
</dbReference>
<evidence type="ECO:0000256" key="1">
    <source>
        <dbReference type="SAM" id="Phobius"/>
    </source>
</evidence>
<accession>A0ABP9AXK4</accession>
<keyword evidence="1" id="KW-0472">Membrane</keyword>
<feature type="transmembrane region" description="Helical" evidence="1">
    <location>
        <begin position="361"/>
        <end position="378"/>
    </location>
</feature>
<dbReference type="Proteomes" id="UP001500187">
    <property type="component" value="Unassembled WGS sequence"/>
</dbReference>
<feature type="transmembrane region" description="Helical" evidence="1">
    <location>
        <begin position="306"/>
        <end position="324"/>
    </location>
</feature>
<feature type="transmembrane region" description="Helical" evidence="1">
    <location>
        <begin position="100"/>
        <end position="122"/>
    </location>
</feature>
<keyword evidence="1" id="KW-0812">Transmembrane</keyword>
<feature type="transmembrane region" description="Helical" evidence="1">
    <location>
        <begin position="128"/>
        <end position="150"/>
    </location>
</feature>
<keyword evidence="1" id="KW-1133">Transmembrane helix</keyword>
<name>A0ABP9AXK4_9MICC</name>
<protein>
    <submittedName>
        <fullName evidence="2">Uncharacterized protein</fullName>
    </submittedName>
</protein>
<evidence type="ECO:0000313" key="2">
    <source>
        <dbReference type="EMBL" id="GAA4787366.1"/>
    </source>
</evidence>
<feature type="transmembrane region" description="Helical" evidence="1">
    <location>
        <begin position="243"/>
        <end position="261"/>
    </location>
</feature>